<dbReference type="GO" id="GO:0016605">
    <property type="term" value="C:PML body"/>
    <property type="evidence" value="ECO:0007669"/>
    <property type="project" value="TreeGrafter"/>
</dbReference>
<evidence type="ECO:0000256" key="5">
    <source>
        <dbReference type="ARBA" id="ARBA00022771"/>
    </source>
</evidence>
<dbReference type="Gene3D" id="6.20.250.40">
    <property type="match status" value="1"/>
</dbReference>
<keyword evidence="3" id="KW-0963">Cytoplasm</keyword>
<dbReference type="FunFam" id="2.60.40.2840:FF:000002">
    <property type="entry name" value="Tax1-binding protein 1 isoform 2"/>
    <property type="match status" value="1"/>
</dbReference>
<gene>
    <name evidence="20" type="ORF">QTO34_008960</name>
</gene>
<name>A0AA40HGW6_CNENI</name>
<comment type="caution">
    <text evidence="20">The sequence shown here is derived from an EMBL/GenBank/DDBJ whole genome shotgun (WGS) entry which is preliminary data.</text>
</comment>
<evidence type="ECO:0000256" key="18">
    <source>
        <dbReference type="SAM" id="MobiDB-lite"/>
    </source>
</evidence>
<dbReference type="GO" id="GO:0008270">
    <property type="term" value="F:zinc ion binding"/>
    <property type="evidence" value="ECO:0007669"/>
    <property type="project" value="UniProtKB-KW"/>
</dbReference>
<evidence type="ECO:0000256" key="1">
    <source>
        <dbReference type="ARBA" id="ARBA00004245"/>
    </source>
</evidence>
<feature type="domain" description="UBZ1-type" evidence="19">
    <location>
        <begin position="480"/>
        <end position="505"/>
    </location>
</feature>
<dbReference type="PANTHER" id="PTHR31915:SF4">
    <property type="entry name" value="CALCIUM-BINDING AND COILED-COIL DOMAIN-CONTAINING PROTEIN 2"/>
    <property type="match status" value="1"/>
</dbReference>
<feature type="coiled-coil region" evidence="17">
    <location>
        <begin position="135"/>
        <end position="302"/>
    </location>
</feature>
<evidence type="ECO:0000256" key="7">
    <source>
        <dbReference type="ARBA" id="ARBA00023006"/>
    </source>
</evidence>
<evidence type="ECO:0000256" key="17">
    <source>
        <dbReference type="SAM" id="Coils"/>
    </source>
</evidence>
<accession>A0AA40HGW6</accession>
<dbReference type="GO" id="GO:1901098">
    <property type="term" value="P:positive regulation of autophagosome maturation"/>
    <property type="evidence" value="ECO:0007669"/>
    <property type="project" value="TreeGrafter"/>
</dbReference>
<dbReference type="PROSITE" id="PS51905">
    <property type="entry name" value="ZF_UBZ1"/>
    <property type="match status" value="1"/>
</dbReference>
<keyword evidence="4" id="KW-0479">Metal-binding</keyword>
<keyword evidence="11" id="KW-0968">Cytoplasmic vesicle</keyword>
<dbReference type="GO" id="GO:0000421">
    <property type="term" value="C:autophagosome membrane"/>
    <property type="evidence" value="ECO:0007669"/>
    <property type="project" value="UniProtKB-SubCell"/>
</dbReference>
<keyword evidence="6" id="KW-0862">Zinc</keyword>
<evidence type="ECO:0000256" key="13">
    <source>
        <dbReference type="ARBA" id="ARBA00037963"/>
    </source>
</evidence>
<dbReference type="AlphaFoldDB" id="A0AA40HGW6"/>
<sequence length="507" mass="58475">MEETEGDPPTSAVLLDHCHFSQVIFNSVEKFYVPGGDVTCYYTLTQQFTPRRKDWIGIFRVGWKTTREYYTFMWVTLPVDPNNISTKQQEVQFKAYYLPKDDEYYQFCYVDQDGVVRGASIPFQFRPENEEDILVVTTQGEVEEIEQHNNELRKENQELKDSCVSLQKQNSDMQAELQKKQEELETLKSINKKLEQKVKEQKDSWETELLQLKEQNQKMSSENAKMGVRVDQLQAQLSTQEKEMEKLVQEAQDKTEQLECLKKENGQLFLSLMEQRKHQQKLEKTMEELKQQEAIATKKQQELTACLSLEGYMGGSLQKEGIGPTLRPLPMRTLSLTLQGPRNKKTAVEEQLVQEVDLLRAKDQNFDLSKRLSEDKMICTVLQREKERLEGENDLLKRDNIRLMSYMGLDFDSLPFQAPTSDQGGAGQNPGLVFGNPYSGIQESSAPSLRSIKKCPTCKSNLADDVFDHISQLQPIQTLSLNCPICDKSFSPNEEQIFEDHVFCHSL</sequence>
<comment type="subcellular location">
    <subcellularLocation>
        <location evidence="1">Cytoplasm</location>
        <location evidence="1">Cytoskeleton</location>
    </subcellularLocation>
    <subcellularLocation>
        <location evidence="2">Cytoplasm</location>
        <location evidence="2">Perinuclear region</location>
    </subcellularLocation>
    <subcellularLocation>
        <location evidence="12">Cytoplasmic vesicle</location>
        <location evidence="12">Autophagosome membrane</location>
        <topology evidence="12">Peripheral membrane protein</topology>
    </subcellularLocation>
</comment>
<evidence type="ECO:0000256" key="12">
    <source>
        <dbReference type="ARBA" id="ARBA00037854"/>
    </source>
</evidence>
<keyword evidence="21" id="KW-1185">Reference proteome</keyword>
<dbReference type="GO" id="GO:0005856">
    <property type="term" value="C:cytoskeleton"/>
    <property type="evidence" value="ECO:0007669"/>
    <property type="project" value="UniProtKB-SubCell"/>
</dbReference>
<evidence type="ECO:0000256" key="10">
    <source>
        <dbReference type="ARBA" id="ARBA00023212"/>
    </source>
</evidence>
<evidence type="ECO:0000313" key="21">
    <source>
        <dbReference type="Proteomes" id="UP001177744"/>
    </source>
</evidence>
<evidence type="ECO:0000256" key="11">
    <source>
        <dbReference type="ARBA" id="ARBA00023329"/>
    </source>
</evidence>
<dbReference type="InterPro" id="IPR041611">
    <property type="entry name" value="SKICH"/>
</dbReference>
<dbReference type="PANTHER" id="PTHR31915">
    <property type="entry name" value="SKICH DOMAIN-CONTAINING PROTEIN"/>
    <property type="match status" value="1"/>
</dbReference>
<dbReference type="GO" id="GO:0031410">
    <property type="term" value="C:cytoplasmic vesicle"/>
    <property type="evidence" value="ECO:0007669"/>
    <property type="project" value="UniProtKB-KW"/>
</dbReference>
<dbReference type="Proteomes" id="UP001177744">
    <property type="component" value="Unassembled WGS sequence"/>
</dbReference>
<evidence type="ECO:0000256" key="14">
    <source>
        <dbReference type="ARBA" id="ARBA00040931"/>
    </source>
</evidence>
<evidence type="ECO:0000256" key="8">
    <source>
        <dbReference type="ARBA" id="ARBA00023054"/>
    </source>
</evidence>
<keyword evidence="8 17" id="KW-0175">Coiled coil</keyword>
<dbReference type="InterPro" id="IPR051002">
    <property type="entry name" value="UBA_autophagy_assoc_protein"/>
</dbReference>
<proteinExistence type="inferred from homology"/>
<evidence type="ECO:0000256" key="15">
    <source>
        <dbReference type="ARBA" id="ARBA00041519"/>
    </source>
</evidence>
<keyword evidence="7" id="KW-0072">Autophagy</keyword>
<feature type="region of interest" description="Disordered" evidence="18">
    <location>
        <begin position="418"/>
        <end position="437"/>
    </location>
</feature>
<evidence type="ECO:0000259" key="19">
    <source>
        <dbReference type="PROSITE" id="PS51905"/>
    </source>
</evidence>
<keyword evidence="10" id="KW-0206">Cytoskeleton</keyword>
<evidence type="ECO:0000256" key="9">
    <source>
        <dbReference type="ARBA" id="ARBA00023136"/>
    </source>
</evidence>
<comment type="similarity">
    <text evidence="13">Belongs to the CALCOCO family.</text>
</comment>
<protein>
    <recommendedName>
        <fullName evidence="14">Calcium-binding and coiled-coil domain-containing protein 2</fullName>
    </recommendedName>
    <alternativeName>
        <fullName evidence="15">Nuclear domain 10 protein NDP52</fullName>
    </alternativeName>
</protein>
<evidence type="ECO:0000256" key="6">
    <source>
        <dbReference type="ARBA" id="ARBA00022833"/>
    </source>
</evidence>
<evidence type="ECO:0000256" key="4">
    <source>
        <dbReference type="ARBA" id="ARBA00022723"/>
    </source>
</evidence>
<dbReference type="InterPro" id="IPR041641">
    <property type="entry name" value="CALCOCO1/2_Zn_UBZ1"/>
</dbReference>
<evidence type="ECO:0000256" key="16">
    <source>
        <dbReference type="PROSITE-ProRule" id="PRU01253"/>
    </source>
</evidence>
<evidence type="ECO:0000313" key="20">
    <source>
        <dbReference type="EMBL" id="KAK1331014.1"/>
    </source>
</evidence>
<organism evidence="20 21">
    <name type="scientific">Cnephaeus nilssonii</name>
    <name type="common">Northern bat</name>
    <name type="synonym">Eptesicus nilssonii</name>
    <dbReference type="NCBI Taxonomy" id="3371016"/>
    <lineage>
        <taxon>Eukaryota</taxon>
        <taxon>Metazoa</taxon>
        <taxon>Chordata</taxon>
        <taxon>Craniata</taxon>
        <taxon>Vertebrata</taxon>
        <taxon>Euteleostomi</taxon>
        <taxon>Mammalia</taxon>
        <taxon>Eutheria</taxon>
        <taxon>Laurasiatheria</taxon>
        <taxon>Chiroptera</taxon>
        <taxon>Yangochiroptera</taxon>
        <taxon>Vespertilionidae</taxon>
        <taxon>Cnephaeus</taxon>
    </lineage>
</organism>
<evidence type="ECO:0000256" key="3">
    <source>
        <dbReference type="ARBA" id="ARBA00022490"/>
    </source>
</evidence>
<dbReference type="EMBL" id="JAULJE010000020">
    <property type="protein sequence ID" value="KAK1331014.1"/>
    <property type="molecule type" value="Genomic_DNA"/>
</dbReference>
<dbReference type="CDD" id="cd21968">
    <property type="entry name" value="Zn-C2H2_CALCOCO2"/>
    <property type="match status" value="1"/>
</dbReference>
<dbReference type="GO" id="GO:0098792">
    <property type="term" value="P:xenophagy"/>
    <property type="evidence" value="ECO:0007669"/>
    <property type="project" value="TreeGrafter"/>
</dbReference>
<evidence type="ECO:0000256" key="2">
    <source>
        <dbReference type="ARBA" id="ARBA00004556"/>
    </source>
</evidence>
<reference evidence="20" key="1">
    <citation type="submission" date="2023-06" db="EMBL/GenBank/DDBJ databases">
        <title>Reference genome for the Northern bat (Eptesicus nilssonii), a most northern bat species.</title>
        <authorList>
            <person name="Laine V.N."/>
            <person name="Pulliainen A.T."/>
            <person name="Lilley T.M."/>
        </authorList>
    </citation>
    <scope>NUCLEOTIDE SEQUENCE</scope>
    <source>
        <strain evidence="20">BLF_Eptnil</strain>
        <tissue evidence="20">Kidney</tissue>
    </source>
</reference>
<dbReference type="Gene3D" id="2.60.40.2840">
    <property type="match status" value="1"/>
</dbReference>
<keyword evidence="9" id="KW-0472">Membrane</keyword>
<keyword evidence="5 16" id="KW-0863">Zinc-finger</keyword>
<dbReference type="Pfam" id="PF17751">
    <property type="entry name" value="SKICH"/>
    <property type="match status" value="1"/>
</dbReference>
<dbReference type="GO" id="GO:0048471">
    <property type="term" value="C:perinuclear region of cytoplasm"/>
    <property type="evidence" value="ECO:0007669"/>
    <property type="project" value="UniProtKB-SubCell"/>
</dbReference>